<keyword evidence="1" id="KW-1133">Transmembrane helix</keyword>
<dbReference type="STRING" id="1703770.AMJ39_08650"/>
<organism evidence="2 3">
    <name type="scientific">candidate division TA06 bacterium DG_24</name>
    <dbReference type="NCBI Taxonomy" id="1703770"/>
    <lineage>
        <taxon>Bacteria</taxon>
        <taxon>Bacteria division TA06</taxon>
    </lineage>
</organism>
<keyword evidence="1" id="KW-0812">Transmembrane</keyword>
<gene>
    <name evidence="2" type="ORF">AMJ39_08650</name>
</gene>
<evidence type="ECO:0008006" key="4">
    <source>
        <dbReference type="Google" id="ProtNLM"/>
    </source>
</evidence>
<dbReference type="AlphaFoldDB" id="A0A0S7WPM0"/>
<feature type="transmembrane region" description="Helical" evidence="1">
    <location>
        <begin position="52"/>
        <end position="77"/>
    </location>
</feature>
<evidence type="ECO:0000256" key="1">
    <source>
        <dbReference type="SAM" id="Phobius"/>
    </source>
</evidence>
<proteinExistence type="predicted"/>
<sequence>MEQHVKVVAVLDLVVGGIQLLSTVLAAFILMLMGSGLFFYCEDEVPPLLALVPLLVLLVSWLLVTGCAWIIAGIGLLRLRPWSRVLQIVLAILSLLWFPLGTAFGIYCLWVTLSAEGAALFSRAGEAGS</sequence>
<dbReference type="EMBL" id="LIZS01000077">
    <property type="protein sequence ID" value="KPJ52104.1"/>
    <property type="molecule type" value="Genomic_DNA"/>
</dbReference>
<evidence type="ECO:0000313" key="2">
    <source>
        <dbReference type="EMBL" id="KPJ52104.1"/>
    </source>
</evidence>
<feature type="transmembrane region" description="Helical" evidence="1">
    <location>
        <begin position="7"/>
        <end position="40"/>
    </location>
</feature>
<reference evidence="2 3" key="1">
    <citation type="journal article" date="2015" name="Microbiome">
        <title>Genomic resolution of linkages in carbon, nitrogen, and sulfur cycling among widespread estuary sediment bacteria.</title>
        <authorList>
            <person name="Baker B.J."/>
            <person name="Lazar C.S."/>
            <person name="Teske A.P."/>
            <person name="Dick G.J."/>
        </authorList>
    </citation>
    <scope>NUCLEOTIDE SEQUENCE [LARGE SCALE GENOMIC DNA]</scope>
    <source>
        <strain evidence="2">DG_24</strain>
    </source>
</reference>
<comment type="caution">
    <text evidence="2">The sequence shown here is derived from an EMBL/GenBank/DDBJ whole genome shotgun (WGS) entry which is preliminary data.</text>
</comment>
<protein>
    <recommendedName>
        <fullName evidence="4">DUF4064 domain-containing protein</fullName>
    </recommendedName>
</protein>
<accession>A0A0S7WPM0</accession>
<keyword evidence="1" id="KW-0472">Membrane</keyword>
<name>A0A0S7WPM0_UNCT6</name>
<feature type="transmembrane region" description="Helical" evidence="1">
    <location>
        <begin position="89"/>
        <end position="113"/>
    </location>
</feature>
<dbReference type="Proteomes" id="UP000052008">
    <property type="component" value="Unassembled WGS sequence"/>
</dbReference>
<evidence type="ECO:0000313" key="3">
    <source>
        <dbReference type="Proteomes" id="UP000052008"/>
    </source>
</evidence>